<dbReference type="InterPro" id="IPR001173">
    <property type="entry name" value="Glyco_trans_2-like"/>
</dbReference>
<dbReference type="Pfam" id="PF00535">
    <property type="entry name" value="Glycos_transf_2"/>
    <property type="match status" value="1"/>
</dbReference>
<dbReference type="EMBL" id="JAACYA010000002">
    <property type="protein sequence ID" value="MBK3333194.1"/>
    <property type="molecule type" value="Genomic_DNA"/>
</dbReference>
<protein>
    <submittedName>
        <fullName evidence="2">Glycosyltransferase</fullName>
    </submittedName>
</protein>
<dbReference type="SUPFAM" id="SSF53448">
    <property type="entry name" value="Nucleotide-diphospho-sugar transferases"/>
    <property type="match status" value="1"/>
</dbReference>
<feature type="domain" description="Glycosyltransferase 2-like" evidence="1">
    <location>
        <begin position="14"/>
        <end position="161"/>
    </location>
</feature>
<reference evidence="2 3" key="1">
    <citation type="journal article" date="2021" name="Syst. Appl. Microbiol.">
        <title>Persephonella atlantica sp. nov.: How to adapt to physico-chemical gradients in high temperature hydrothermal habitats.</title>
        <authorList>
            <person name="Francois D.X."/>
            <person name="Godfroy A."/>
            <person name="Mathien C."/>
            <person name="Aube J."/>
            <person name="Cathalot C."/>
            <person name="Lesongeur F."/>
            <person name="L'Haridon S."/>
            <person name="Philippon X."/>
            <person name="Roussel E.G."/>
        </authorList>
    </citation>
    <scope>NUCLEOTIDE SEQUENCE [LARGE SCALE GENOMIC DNA]</scope>
    <source>
        <strain evidence="2 3">MO1340</strain>
    </source>
</reference>
<dbReference type="RefSeq" id="WP_200674650.1">
    <property type="nucleotide sequence ID" value="NZ_JAACYA010000002.1"/>
</dbReference>
<dbReference type="PANTHER" id="PTHR22916">
    <property type="entry name" value="GLYCOSYLTRANSFERASE"/>
    <property type="match status" value="1"/>
</dbReference>
<dbReference type="PANTHER" id="PTHR22916:SF67">
    <property type="entry name" value="COLANIC ACID BIOSYNTHESIS GLYCOSYL TRANSFERASE WCAE-RELATED"/>
    <property type="match status" value="1"/>
</dbReference>
<evidence type="ECO:0000313" key="2">
    <source>
        <dbReference type="EMBL" id="MBK3333194.1"/>
    </source>
</evidence>
<accession>A0ABS1GJT1</accession>
<keyword evidence="3" id="KW-1185">Reference proteome</keyword>
<dbReference type="CDD" id="cd06433">
    <property type="entry name" value="GT_2_WfgS_like"/>
    <property type="match status" value="1"/>
</dbReference>
<dbReference type="Proteomes" id="UP000772812">
    <property type="component" value="Unassembled WGS sequence"/>
</dbReference>
<dbReference type="Gene3D" id="3.90.550.10">
    <property type="entry name" value="Spore Coat Polysaccharide Biosynthesis Protein SpsA, Chain A"/>
    <property type="match status" value="1"/>
</dbReference>
<name>A0ABS1GJT1_9AQUI</name>
<organism evidence="2 3">
    <name type="scientific">Persephonella atlantica</name>
    <dbReference type="NCBI Taxonomy" id="2699429"/>
    <lineage>
        <taxon>Bacteria</taxon>
        <taxon>Pseudomonadati</taxon>
        <taxon>Aquificota</taxon>
        <taxon>Aquificia</taxon>
        <taxon>Aquificales</taxon>
        <taxon>Hydrogenothermaceae</taxon>
        <taxon>Persephonella</taxon>
    </lineage>
</organism>
<dbReference type="InterPro" id="IPR029044">
    <property type="entry name" value="Nucleotide-diphossugar_trans"/>
</dbReference>
<proteinExistence type="predicted"/>
<gene>
    <name evidence="2" type="ORF">GWK41_08935</name>
</gene>
<evidence type="ECO:0000313" key="3">
    <source>
        <dbReference type="Proteomes" id="UP000772812"/>
    </source>
</evidence>
<sequence>MKFFSNYKKLPLVSVITVVYNGERYIEGTIQSVINQTYPNIEYIIIDGGSTDRTIDIIKNYEDYIDYWISEPDNGIYDAMNKGLESATGDIIGFLNSDDFYASNNTIEKVVKEFIAQKVDSVYGDLIYVNSKDTSKIIRYWKSKPYKRGLFKKGWHPPHPTFFVKKEVYEKYGVFNLKFKIAADYELMLRFLEKYQISSSYISEVLVKMRIGGKSNKNIKNIIQANIESYKAWKENGLKTNPILFLAKPISKIFQYKFIGGKNV</sequence>
<evidence type="ECO:0000259" key="1">
    <source>
        <dbReference type="Pfam" id="PF00535"/>
    </source>
</evidence>
<comment type="caution">
    <text evidence="2">The sequence shown here is derived from an EMBL/GenBank/DDBJ whole genome shotgun (WGS) entry which is preliminary data.</text>
</comment>